<proteinExistence type="inferred from homology"/>
<evidence type="ECO:0000256" key="3">
    <source>
        <dbReference type="ARBA" id="ARBA00022483"/>
    </source>
</evidence>
<accession>A0A6G1H7A7</accession>
<dbReference type="GO" id="GO:0051601">
    <property type="term" value="P:exocyst localization"/>
    <property type="evidence" value="ECO:0007669"/>
    <property type="project" value="TreeGrafter"/>
</dbReference>
<dbReference type="InterPro" id="IPR010326">
    <property type="entry name" value="EXOC3/Sec6"/>
</dbReference>
<dbReference type="EMBL" id="ML977146">
    <property type="protein sequence ID" value="KAF1989045.1"/>
    <property type="molecule type" value="Genomic_DNA"/>
</dbReference>
<dbReference type="GO" id="GO:0000149">
    <property type="term" value="F:SNARE binding"/>
    <property type="evidence" value="ECO:0007669"/>
    <property type="project" value="TreeGrafter"/>
</dbReference>
<evidence type="ECO:0000313" key="6">
    <source>
        <dbReference type="Proteomes" id="UP000800041"/>
    </source>
</evidence>
<keyword evidence="4" id="KW-0175">Coiled coil</keyword>
<dbReference type="PANTHER" id="PTHR21292">
    <property type="entry name" value="EXOCYST COMPLEX COMPONENT SEC6-RELATED"/>
    <property type="match status" value="1"/>
</dbReference>
<dbReference type="Pfam" id="PF06046">
    <property type="entry name" value="Sec6"/>
    <property type="match status" value="1"/>
</dbReference>
<dbReference type="FunFam" id="1.10.357.70:FF:000005">
    <property type="entry name" value="Exocyst complex component Sec6"/>
    <property type="match status" value="1"/>
</dbReference>
<feature type="coiled-coil region" evidence="4">
    <location>
        <begin position="227"/>
        <end position="254"/>
    </location>
</feature>
<protein>
    <submittedName>
        <fullName evidence="5">Exocyst complex component Sec6</fullName>
    </submittedName>
</protein>
<gene>
    <name evidence="5" type="ORF">K402DRAFT_391200</name>
</gene>
<dbReference type="InterPro" id="IPR042532">
    <property type="entry name" value="EXOC3/Sec6_C"/>
</dbReference>
<keyword evidence="2" id="KW-0813">Transport</keyword>
<comment type="similarity">
    <text evidence="1">Belongs to the SEC6 family.</text>
</comment>
<evidence type="ECO:0000256" key="2">
    <source>
        <dbReference type="ARBA" id="ARBA00022448"/>
    </source>
</evidence>
<dbReference type="OrthoDB" id="190098at2759"/>
<evidence type="ECO:0000313" key="5">
    <source>
        <dbReference type="EMBL" id="KAF1989045.1"/>
    </source>
</evidence>
<sequence length="760" mass="87190">MNDAEAITVKLAELLRHPEDLDKIHSLKSEFTRKKAAVDSQLRLGLAEQLAITKSGMTNISDGQRTVNLIKDEMMKIDKLCAEAQNMIRDFPHINLVAQTHRNFAQVEAMKADVDSFDRRLEEIAALLEEDQASMQDQPNLLRIHFELTKLRDIRDAALDQVKGQDDSAQELINNLRLTSGETLQDLFARLDDVVVDFDDHVGSACMDLIPLVAQGFNGLVVRLALIIEEEEKSDKKVKALQDAQREYKELASKFKSITAGPKELRGYKDKFIQAIKINAEKQQEVSDEAFLEDPDKLEKSVRWFFNDLNTVKLGMVPLMPKKWKIFETYVRIYHNIMHDWLVSRIDDDGLIPPQMLAIVNWEEKYYAKMKKLGASVEWLTPHIIDNRGTDLVRDYRQLIVKAVEEWMERMSSSDRRAVSYRTENMLDNDENNLLRTKTMGDMWRMLREQLMVAESSQRTDVVEGVVEAMFAALTARQRMWEALINTELQKYQQPNSEQEGLNSFQDWLVAIANDQIACIDDAGEDEDGSVSYLTRFTRDVSSLVSPAYADAIAPQIDALQNGYVDLSTHCLSVFASLIFAVDFRSLMPDFFTPAWYGKKGVGQAISTFEDYMADYKDVLHPSLRDVLVEELADELLVRYLSSVRNKGVKFRRTDPFTEKIRDDVVTCFGYFEQFPAFADIREKWRVVDYFVRLLETEKAGVPEVYEEFKTGYWDAGIGWVEQVLRCRDDFDRGMLNAVKARAAAMEVVRGPETIMGKVK</sequence>
<dbReference type="GO" id="GO:0006887">
    <property type="term" value="P:exocytosis"/>
    <property type="evidence" value="ECO:0007669"/>
    <property type="project" value="UniProtKB-KW"/>
</dbReference>
<keyword evidence="6" id="KW-1185">Reference proteome</keyword>
<reference evidence="5" key="1">
    <citation type="journal article" date="2020" name="Stud. Mycol.">
        <title>101 Dothideomycetes genomes: a test case for predicting lifestyles and emergence of pathogens.</title>
        <authorList>
            <person name="Haridas S."/>
            <person name="Albert R."/>
            <person name="Binder M."/>
            <person name="Bloem J."/>
            <person name="Labutti K."/>
            <person name="Salamov A."/>
            <person name="Andreopoulos B."/>
            <person name="Baker S."/>
            <person name="Barry K."/>
            <person name="Bills G."/>
            <person name="Bluhm B."/>
            <person name="Cannon C."/>
            <person name="Castanera R."/>
            <person name="Culley D."/>
            <person name="Daum C."/>
            <person name="Ezra D."/>
            <person name="Gonzalez J."/>
            <person name="Henrissat B."/>
            <person name="Kuo A."/>
            <person name="Liang C."/>
            <person name="Lipzen A."/>
            <person name="Lutzoni F."/>
            <person name="Magnuson J."/>
            <person name="Mondo S."/>
            <person name="Nolan M."/>
            <person name="Ohm R."/>
            <person name="Pangilinan J."/>
            <person name="Park H.-J."/>
            <person name="Ramirez L."/>
            <person name="Alfaro M."/>
            <person name="Sun H."/>
            <person name="Tritt A."/>
            <person name="Yoshinaga Y."/>
            <person name="Zwiers L.-H."/>
            <person name="Turgeon B."/>
            <person name="Goodwin S."/>
            <person name="Spatafora J."/>
            <person name="Crous P."/>
            <person name="Grigoriev I."/>
        </authorList>
    </citation>
    <scope>NUCLEOTIDE SEQUENCE</scope>
    <source>
        <strain evidence="5">CBS 113979</strain>
    </source>
</reference>
<dbReference type="AlphaFoldDB" id="A0A6G1H7A7"/>
<organism evidence="5 6">
    <name type="scientific">Aulographum hederae CBS 113979</name>
    <dbReference type="NCBI Taxonomy" id="1176131"/>
    <lineage>
        <taxon>Eukaryota</taxon>
        <taxon>Fungi</taxon>
        <taxon>Dikarya</taxon>
        <taxon>Ascomycota</taxon>
        <taxon>Pezizomycotina</taxon>
        <taxon>Dothideomycetes</taxon>
        <taxon>Pleosporomycetidae</taxon>
        <taxon>Aulographales</taxon>
        <taxon>Aulographaceae</taxon>
    </lineage>
</organism>
<evidence type="ECO:0000256" key="1">
    <source>
        <dbReference type="ARBA" id="ARBA00009447"/>
    </source>
</evidence>
<dbReference type="GO" id="GO:0000145">
    <property type="term" value="C:exocyst"/>
    <property type="evidence" value="ECO:0007669"/>
    <property type="project" value="InterPro"/>
</dbReference>
<evidence type="ECO:0000256" key="4">
    <source>
        <dbReference type="SAM" id="Coils"/>
    </source>
</evidence>
<dbReference type="Gene3D" id="1.10.357.70">
    <property type="entry name" value="Exocyst complex component Sec6, C-terminal domain"/>
    <property type="match status" value="1"/>
</dbReference>
<dbReference type="Proteomes" id="UP000800041">
    <property type="component" value="Unassembled WGS sequence"/>
</dbReference>
<name>A0A6G1H7A7_9PEZI</name>
<keyword evidence="3" id="KW-0268">Exocytosis</keyword>
<dbReference type="PANTHER" id="PTHR21292:SF1">
    <property type="entry name" value="EXOCYST COMPLEX COMPONENT 3"/>
    <property type="match status" value="1"/>
</dbReference>
<dbReference type="Gene3D" id="1.10.357.50">
    <property type="match status" value="1"/>
</dbReference>
<dbReference type="FunFam" id="1.10.357.50:FF:000006">
    <property type="entry name" value="Exocyst complex component sec6"/>
    <property type="match status" value="1"/>
</dbReference>